<reference evidence="3 4" key="1">
    <citation type="submission" date="2020-08" db="EMBL/GenBank/DDBJ databases">
        <title>A Genomic Blueprint of the Chicken Gut Microbiome.</title>
        <authorList>
            <person name="Gilroy R."/>
            <person name="Ravi A."/>
            <person name="Getino M."/>
            <person name="Pursley I."/>
            <person name="Horton D.L."/>
            <person name="Alikhan N.-F."/>
            <person name="Baker D."/>
            <person name="Gharbi K."/>
            <person name="Hall N."/>
            <person name="Watson M."/>
            <person name="Adriaenssens E.M."/>
            <person name="Foster-Nyarko E."/>
            <person name="Jarju S."/>
            <person name="Secka A."/>
            <person name="Antonio M."/>
            <person name="Oren A."/>
            <person name="Chaudhuri R."/>
            <person name="La Ragione R.M."/>
            <person name="Hildebrand F."/>
            <person name="Pallen M.J."/>
        </authorList>
    </citation>
    <scope>NUCLEOTIDE SEQUENCE [LARGE SCALE GENOMIC DNA]</scope>
    <source>
        <strain evidence="3 4">Sa1YVA5</strain>
    </source>
</reference>
<evidence type="ECO:0000259" key="2">
    <source>
        <dbReference type="Pfam" id="PF13175"/>
    </source>
</evidence>
<dbReference type="Gene3D" id="3.40.50.300">
    <property type="entry name" value="P-loop containing nucleotide triphosphate hydrolases"/>
    <property type="match status" value="2"/>
</dbReference>
<organism evidence="3 4">
    <name type="scientific">Corynebacterium gallinarum</name>
    <dbReference type="NCBI Taxonomy" id="2762214"/>
    <lineage>
        <taxon>Bacteria</taxon>
        <taxon>Bacillati</taxon>
        <taxon>Actinomycetota</taxon>
        <taxon>Actinomycetes</taxon>
        <taxon>Mycobacteriales</taxon>
        <taxon>Corynebacteriaceae</taxon>
        <taxon>Corynebacterium</taxon>
    </lineage>
</organism>
<accession>A0A8I0HPG3</accession>
<sequence>MRIHAITITNFRAIEHLELKDIPESGVIVIHGDNEKGKSSILEAIQIVLTEKHTAKNKVTKPVKPVDRDVPVRIRLDVSVGPYRMIITKQFIKSPSSELQVLEPRPANYTGREADTALDDILESHLDRFLLDTLFMRQGEVGAGINAVGIPSLTQALNNQDGEGGDDGTEDTALMAAVEAEYARYFTATGKRVKSYEEYFTTVENLEKNLDDARAEISTLSAQVDRVARLERERESAQQKLPVAEEELVLRRSEHEAAVKIKEQADDVVARLMRAEDDHRRAVKQQTERTELRTRADTARTAVEAQQEKLTAAVAAAEKEADEIARRTQVLEDARGVEAEAVNAVRTARELVDSLTARARREELEALLGAVDEVNDQLMTLRTRQAGDTPVSAADIDALQQATEQVKVTRALSQARGGSVRLTATTTSDITIDGQTITIDADDHVLDLDHELSITIGEVTVVVDPGREIAQSHRELIAAEADLAALLDTLQVDDVEQLRLRLAEQQKLASDIDALARECARIIGDRDIDGLRAEYAALADQQGEATTDLTLADATTALTAAQEHRDRAAEDTKLADAALDALRQRPADRELTILRTQLEGLESTATATRDDLDRAVEENSDDDLTRAVEEKLGELTRIRAEKEEIDAQLKKSDPVTAEVMLQAAEANVQSYRDVLSTTAVELARLESHIEQAAGASERHAQAYAALEAAEHRLASQQRRARAAERLREVMIRHRESSRKRYAAPFADKLARLAARVFGEETGFDLDEQLCISTRSIGPRTVNLDHLSGGAQEQLAILTRFAIADLVADSSTHGVVPVFIDDALGSTDPERLTRISTLFGEAGRDSQVFVLTCVPERYNYVSPKVMHDIDSLKTVPSIL</sequence>
<protein>
    <submittedName>
        <fullName evidence="3">AAA family ATPase</fullName>
    </submittedName>
</protein>
<feature type="coiled-coil region" evidence="1">
    <location>
        <begin position="196"/>
        <end position="384"/>
    </location>
</feature>
<dbReference type="AlphaFoldDB" id="A0A8I0HPG3"/>
<keyword evidence="1" id="KW-0175">Coiled coil</keyword>
<name>A0A8I0HPG3_9CORY</name>
<feature type="coiled-coil region" evidence="1">
    <location>
        <begin position="699"/>
        <end position="726"/>
    </location>
</feature>
<feature type="coiled-coil region" evidence="1">
    <location>
        <begin position="598"/>
        <end position="648"/>
    </location>
</feature>
<dbReference type="PANTHER" id="PTHR41259">
    <property type="entry name" value="DOUBLE-STRAND BREAK REPAIR RAD50 ATPASE, PUTATIVE-RELATED"/>
    <property type="match status" value="1"/>
</dbReference>
<dbReference type="RefSeq" id="WP_191733827.1">
    <property type="nucleotide sequence ID" value="NZ_JACSPR010000006.1"/>
</dbReference>
<dbReference type="InterPro" id="IPR041685">
    <property type="entry name" value="AAA_GajA/Old/RecF-like"/>
</dbReference>
<evidence type="ECO:0000313" key="3">
    <source>
        <dbReference type="EMBL" id="MBD8030579.1"/>
    </source>
</evidence>
<evidence type="ECO:0000256" key="1">
    <source>
        <dbReference type="SAM" id="Coils"/>
    </source>
</evidence>
<dbReference type="SUPFAM" id="SSF52540">
    <property type="entry name" value="P-loop containing nucleoside triphosphate hydrolases"/>
    <property type="match status" value="1"/>
</dbReference>
<dbReference type="Proteomes" id="UP000650224">
    <property type="component" value="Unassembled WGS sequence"/>
</dbReference>
<gene>
    <name evidence="3" type="ORF">H9627_09655</name>
</gene>
<comment type="caution">
    <text evidence="3">The sequence shown here is derived from an EMBL/GenBank/DDBJ whole genome shotgun (WGS) entry which is preliminary data.</text>
</comment>
<evidence type="ECO:0000313" key="4">
    <source>
        <dbReference type="Proteomes" id="UP000650224"/>
    </source>
</evidence>
<dbReference type="PANTHER" id="PTHR41259:SF1">
    <property type="entry name" value="DOUBLE-STRAND BREAK REPAIR RAD50 ATPASE, PUTATIVE-RELATED"/>
    <property type="match status" value="1"/>
</dbReference>
<feature type="domain" description="Endonuclease GajA/Old nuclease/RecF-like AAA" evidence="2">
    <location>
        <begin position="1"/>
        <end position="177"/>
    </location>
</feature>
<keyword evidence="4" id="KW-1185">Reference proteome</keyword>
<dbReference type="EMBL" id="JACSPR010000006">
    <property type="protein sequence ID" value="MBD8030579.1"/>
    <property type="molecule type" value="Genomic_DNA"/>
</dbReference>
<dbReference type="Pfam" id="PF13175">
    <property type="entry name" value="AAA_15"/>
    <property type="match status" value="1"/>
</dbReference>
<proteinExistence type="predicted"/>
<dbReference type="InterPro" id="IPR027417">
    <property type="entry name" value="P-loop_NTPase"/>
</dbReference>